<keyword evidence="4" id="KW-1185">Reference proteome</keyword>
<feature type="region of interest" description="Disordered" evidence="1">
    <location>
        <begin position="236"/>
        <end position="321"/>
    </location>
</feature>
<evidence type="ECO:0000313" key="4">
    <source>
        <dbReference type="Proteomes" id="UP000230750"/>
    </source>
</evidence>
<evidence type="ECO:0000256" key="1">
    <source>
        <dbReference type="SAM" id="MobiDB-lite"/>
    </source>
</evidence>
<dbReference type="AlphaFoldDB" id="A0A2G8LL84"/>
<evidence type="ECO:0000313" key="3">
    <source>
        <dbReference type="EMBL" id="PIK61016.1"/>
    </source>
</evidence>
<sequence length="321" mass="37249">MYTVLWVLTAALCTDCTLVSNYRGSKMSGLVKKLGLKAIDENERDSLFYKIKIQFYGPFLFNRTFLEKYWHDATKAKLITSTDLKPSVSRKFVTQLALLEKTFKKVCEAFQEVQFYEKWTSDVTALLHITSEVCQFTSVDNAVLEASKIGFFEELRNSLDNHEHCSFILLYCLKHFLHLLNQVVMQSDELLKPLQKISNDAEKRAGFLKRKGNLMFQSNNNGLWGSSTDVGRRMGEERGIRRRRRMGKEDGRGGWEEEERRKRMGGEGWRKRMERRMGGGGEKEKNGRRRMGGRGGRGGWEEEDGRRRWRRRMGEDEDGGG</sequence>
<reference evidence="3 4" key="1">
    <citation type="journal article" date="2017" name="PLoS Biol.">
        <title>The sea cucumber genome provides insights into morphological evolution and visceral regeneration.</title>
        <authorList>
            <person name="Zhang X."/>
            <person name="Sun L."/>
            <person name="Yuan J."/>
            <person name="Sun Y."/>
            <person name="Gao Y."/>
            <person name="Zhang L."/>
            <person name="Li S."/>
            <person name="Dai H."/>
            <person name="Hamel J.F."/>
            <person name="Liu C."/>
            <person name="Yu Y."/>
            <person name="Liu S."/>
            <person name="Lin W."/>
            <person name="Guo K."/>
            <person name="Jin S."/>
            <person name="Xu P."/>
            <person name="Storey K.B."/>
            <person name="Huan P."/>
            <person name="Zhang T."/>
            <person name="Zhou Y."/>
            <person name="Zhang J."/>
            <person name="Lin C."/>
            <person name="Li X."/>
            <person name="Xing L."/>
            <person name="Huo D."/>
            <person name="Sun M."/>
            <person name="Wang L."/>
            <person name="Mercier A."/>
            <person name="Li F."/>
            <person name="Yang H."/>
            <person name="Xiang J."/>
        </authorList>
    </citation>
    <scope>NUCLEOTIDE SEQUENCE [LARGE SCALE GENOMIC DNA]</scope>
    <source>
        <strain evidence="3">Shaxun</strain>
        <tissue evidence="3">Muscle</tissue>
    </source>
</reference>
<dbReference type="EMBL" id="MRZV01000043">
    <property type="protein sequence ID" value="PIK61016.1"/>
    <property type="molecule type" value="Genomic_DNA"/>
</dbReference>
<accession>A0A2G8LL84</accession>
<dbReference type="Proteomes" id="UP000230750">
    <property type="component" value="Unassembled WGS sequence"/>
</dbReference>
<comment type="caution">
    <text evidence="3">The sequence shown here is derived from an EMBL/GenBank/DDBJ whole genome shotgun (WGS) entry which is preliminary data.</text>
</comment>
<proteinExistence type="predicted"/>
<organism evidence="3 4">
    <name type="scientific">Stichopus japonicus</name>
    <name type="common">Sea cucumber</name>
    <dbReference type="NCBI Taxonomy" id="307972"/>
    <lineage>
        <taxon>Eukaryota</taxon>
        <taxon>Metazoa</taxon>
        <taxon>Echinodermata</taxon>
        <taxon>Eleutherozoa</taxon>
        <taxon>Echinozoa</taxon>
        <taxon>Holothuroidea</taxon>
        <taxon>Aspidochirotacea</taxon>
        <taxon>Aspidochirotida</taxon>
        <taxon>Stichopodidae</taxon>
        <taxon>Apostichopus</taxon>
    </lineage>
</organism>
<feature type="chain" id="PRO_5013627677" evidence="2">
    <location>
        <begin position="17"/>
        <end position="321"/>
    </location>
</feature>
<name>A0A2G8LL84_STIJA</name>
<feature type="signal peptide" evidence="2">
    <location>
        <begin position="1"/>
        <end position="16"/>
    </location>
</feature>
<feature type="compositionally biased region" description="Basic and acidic residues" evidence="1">
    <location>
        <begin position="247"/>
        <end position="285"/>
    </location>
</feature>
<protein>
    <submittedName>
        <fullName evidence="3">Uncharacterized protein</fullName>
    </submittedName>
</protein>
<gene>
    <name evidence="3" type="ORF">BSL78_02067</name>
</gene>
<keyword evidence="2" id="KW-0732">Signal</keyword>
<evidence type="ECO:0000256" key="2">
    <source>
        <dbReference type="SAM" id="SignalP"/>
    </source>
</evidence>